<dbReference type="GO" id="GO:0046872">
    <property type="term" value="F:metal ion binding"/>
    <property type="evidence" value="ECO:0007669"/>
    <property type="project" value="UniProtKB-KW"/>
</dbReference>
<dbReference type="OrthoDB" id="432881at2759"/>
<comment type="cofactor">
    <cofactor evidence="1">
        <name>heme b</name>
        <dbReference type="ChEBI" id="CHEBI:60344"/>
    </cofactor>
</comment>
<feature type="transmembrane region" description="Helical" evidence="12">
    <location>
        <begin position="159"/>
        <end position="181"/>
    </location>
</feature>
<gene>
    <name evidence="14" type="ORF">CLODIP_2_CD04232</name>
</gene>
<sequence>MATFKTKGESNKLFFFAAILLQSFCHGIAIAIPFVVCWYCFSDYSLFSFHPSFFTIGFLLLFTEGFLLFLPDNVLTKKLARQTTGKIHGALQALGFAFSVAGFVIIVVYKFNNNFQHFRSAHSITGLVAFILTCLAFCGGVATRLKVPHLARLKVGHNALGLVAYAVGISALCLGLLAKFPDYVGDGWVICMVVLTAVTGATVVTNALFSLFKRVKNL</sequence>
<evidence type="ECO:0000313" key="15">
    <source>
        <dbReference type="Proteomes" id="UP000494165"/>
    </source>
</evidence>
<name>A0A8S1CK18_9INSE</name>
<dbReference type="PANTHER" id="PTHR15422:SF43">
    <property type="entry name" value="ASCORBATE FERRIREDUCTASE (TRANSMEMBRANE)"/>
    <property type="match status" value="1"/>
</dbReference>
<keyword evidence="3" id="KW-0813">Transport</keyword>
<evidence type="ECO:0000256" key="2">
    <source>
        <dbReference type="ARBA" id="ARBA00004141"/>
    </source>
</evidence>
<evidence type="ECO:0000256" key="6">
    <source>
        <dbReference type="ARBA" id="ARBA00022723"/>
    </source>
</evidence>
<evidence type="ECO:0000256" key="8">
    <source>
        <dbReference type="ARBA" id="ARBA00022989"/>
    </source>
</evidence>
<organism evidence="14 15">
    <name type="scientific">Cloeon dipterum</name>
    <dbReference type="NCBI Taxonomy" id="197152"/>
    <lineage>
        <taxon>Eukaryota</taxon>
        <taxon>Metazoa</taxon>
        <taxon>Ecdysozoa</taxon>
        <taxon>Arthropoda</taxon>
        <taxon>Hexapoda</taxon>
        <taxon>Insecta</taxon>
        <taxon>Pterygota</taxon>
        <taxon>Palaeoptera</taxon>
        <taxon>Ephemeroptera</taxon>
        <taxon>Pisciforma</taxon>
        <taxon>Baetidae</taxon>
        <taxon>Cloeon</taxon>
    </lineage>
</organism>
<comment type="caution">
    <text evidence="14">The sequence shown here is derived from an EMBL/GenBank/DDBJ whole genome shotgun (WGS) entry which is preliminary data.</text>
</comment>
<keyword evidence="15" id="KW-1185">Reference proteome</keyword>
<keyword evidence="6" id="KW-0479">Metal-binding</keyword>
<evidence type="ECO:0000256" key="1">
    <source>
        <dbReference type="ARBA" id="ARBA00001970"/>
    </source>
</evidence>
<comment type="subcellular location">
    <subcellularLocation>
        <location evidence="2">Membrane</location>
        <topology evidence="2">Multi-pass membrane protein</topology>
    </subcellularLocation>
</comment>
<evidence type="ECO:0000256" key="3">
    <source>
        <dbReference type="ARBA" id="ARBA00022448"/>
    </source>
</evidence>
<dbReference type="GO" id="GO:0140575">
    <property type="term" value="F:transmembrane monodehydroascorbate reductase activity"/>
    <property type="evidence" value="ECO:0007669"/>
    <property type="project" value="InterPro"/>
</dbReference>
<evidence type="ECO:0000256" key="10">
    <source>
        <dbReference type="ARBA" id="ARBA00023136"/>
    </source>
</evidence>
<feature type="transmembrane region" description="Helical" evidence="12">
    <location>
        <begin position="91"/>
        <end position="111"/>
    </location>
</feature>
<evidence type="ECO:0000256" key="9">
    <source>
        <dbReference type="ARBA" id="ARBA00023004"/>
    </source>
</evidence>
<feature type="transmembrane region" description="Helical" evidence="12">
    <location>
        <begin position="123"/>
        <end position="147"/>
    </location>
</feature>
<evidence type="ECO:0000256" key="7">
    <source>
        <dbReference type="ARBA" id="ARBA00022982"/>
    </source>
</evidence>
<feature type="domain" description="Cytochrome b561" evidence="13">
    <location>
        <begin position="16"/>
        <end position="215"/>
    </location>
</feature>
<keyword evidence="10 12" id="KW-0472">Membrane</keyword>
<evidence type="ECO:0000313" key="14">
    <source>
        <dbReference type="EMBL" id="CAB3369763.1"/>
    </source>
</evidence>
<dbReference type="AlphaFoldDB" id="A0A8S1CK18"/>
<dbReference type="EC" id="7.2.1.3" evidence="11"/>
<keyword evidence="9" id="KW-0408">Iron</keyword>
<dbReference type="Proteomes" id="UP000494165">
    <property type="component" value="Unassembled WGS sequence"/>
</dbReference>
<keyword evidence="7" id="KW-0249">Electron transport</keyword>
<evidence type="ECO:0000256" key="12">
    <source>
        <dbReference type="SAM" id="Phobius"/>
    </source>
</evidence>
<dbReference type="SMART" id="SM00665">
    <property type="entry name" value="B561"/>
    <property type="match status" value="1"/>
</dbReference>
<evidence type="ECO:0000256" key="4">
    <source>
        <dbReference type="ARBA" id="ARBA00022617"/>
    </source>
</evidence>
<dbReference type="PROSITE" id="PS50939">
    <property type="entry name" value="CYTOCHROME_B561"/>
    <property type="match status" value="1"/>
</dbReference>
<protein>
    <recommendedName>
        <fullName evidence="11">ascorbate ferrireductase (transmembrane)</fullName>
        <ecNumber evidence="11">7.2.1.3</ecNumber>
    </recommendedName>
</protein>
<proteinExistence type="predicted"/>
<keyword evidence="4" id="KW-0349">Heme</keyword>
<reference evidence="14 15" key="1">
    <citation type="submission" date="2020-04" db="EMBL/GenBank/DDBJ databases">
        <authorList>
            <person name="Alioto T."/>
            <person name="Alioto T."/>
            <person name="Gomez Garrido J."/>
        </authorList>
    </citation>
    <scope>NUCLEOTIDE SEQUENCE [LARGE SCALE GENOMIC DNA]</scope>
</reference>
<accession>A0A8S1CK18</accession>
<dbReference type="Pfam" id="PF03188">
    <property type="entry name" value="Cytochrom_B561"/>
    <property type="match status" value="1"/>
</dbReference>
<dbReference type="GO" id="GO:0016020">
    <property type="term" value="C:membrane"/>
    <property type="evidence" value="ECO:0007669"/>
    <property type="project" value="UniProtKB-SubCell"/>
</dbReference>
<dbReference type="PANTHER" id="PTHR15422">
    <property type="entry name" value="OS05G0565100 PROTEIN"/>
    <property type="match status" value="1"/>
</dbReference>
<dbReference type="EMBL" id="CADEPI010000047">
    <property type="protein sequence ID" value="CAB3369763.1"/>
    <property type="molecule type" value="Genomic_DNA"/>
</dbReference>
<dbReference type="GO" id="GO:0140571">
    <property type="term" value="F:transmembrane ascorbate ferrireductase activity"/>
    <property type="evidence" value="ECO:0007669"/>
    <property type="project" value="UniProtKB-EC"/>
</dbReference>
<dbReference type="Gene3D" id="1.20.120.1770">
    <property type="match status" value="1"/>
</dbReference>
<keyword evidence="8 12" id="KW-1133">Transmembrane helix</keyword>
<evidence type="ECO:0000256" key="11">
    <source>
        <dbReference type="ARBA" id="ARBA00024225"/>
    </source>
</evidence>
<evidence type="ECO:0000259" key="13">
    <source>
        <dbReference type="PROSITE" id="PS50939"/>
    </source>
</evidence>
<feature type="transmembrane region" description="Helical" evidence="12">
    <location>
        <begin position="12"/>
        <end position="41"/>
    </location>
</feature>
<feature type="transmembrane region" description="Helical" evidence="12">
    <location>
        <begin position="53"/>
        <end position="70"/>
    </location>
</feature>
<evidence type="ECO:0000256" key="5">
    <source>
        <dbReference type="ARBA" id="ARBA00022692"/>
    </source>
</evidence>
<dbReference type="InterPro" id="IPR045150">
    <property type="entry name" value="CYB561D1/2"/>
</dbReference>
<keyword evidence="5 12" id="KW-0812">Transmembrane</keyword>
<feature type="transmembrane region" description="Helical" evidence="12">
    <location>
        <begin position="187"/>
        <end position="212"/>
    </location>
</feature>
<dbReference type="InterPro" id="IPR006593">
    <property type="entry name" value="Cyt_b561/ferric_Rdtase_TM"/>
</dbReference>